<proteinExistence type="predicted"/>
<feature type="compositionally biased region" description="Low complexity" evidence="2">
    <location>
        <begin position="91"/>
        <end position="103"/>
    </location>
</feature>
<dbReference type="EMBL" id="JAJGCB010000016">
    <property type="protein sequence ID" value="KAJ8988951.1"/>
    <property type="molecule type" value="Genomic_DNA"/>
</dbReference>
<feature type="compositionally biased region" description="Basic and acidic residues" evidence="2">
    <location>
        <begin position="147"/>
        <end position="161"/>
    </location>
</feature>
<evidence type="ECO:0000313" key="4">
    <source>
        <dbReference type="Proteomes" id="UP001161757"/>
    </source>
</evidence>
<reference evidence="3" key="1">
    <citation type="submission" date="2023-01" db="EMBL/GenBank/DDBJ databases">
        <title>Exophiala dermititidis isolated from Cystic Fibrosis Patient.</title>
        <authorList>
            <person name="Kurbessoian T."/>
            <person name="Crocker A."/>
            <person name="Murante D."/>
            <person name="Hogan D.A."/>
            <person name="Stajich J.E."/>
        </authorList>
    </citation>
    <scope>NUCLEOTIDE SEQUENCE</scope>
    <source>
        <strain evidence="3">Ex8</strain>
    </source>
</reference>
<feature type="region of interest" description="Disordered" evidence="2">
    <location>
        <begin position="89"/>
        <end position="126"/>
    </location>
</feature>
<dbReference type="AlphaFoldDB" id="A0AAN6IVM6"/>
<keyword evidence="1" id="KW-0175">Coiled coil</keyword>
<accession>A0AAN6IVM6</accession>
<name>A0AAN6IVM6_EXODE</name>
<sequence length="275" mass="29548">MAILDQLKASGQQIDPATRQEIKYLKKRIKLLKRECAEAQRKYEDLRAVRVDGGNTAFSDQVAQARFIHGLIERIEEFADEQVSASTMLEGSSGAATTSAGGSNISNGVRADQEARPEEVSGPPIPAIHGAVMDAAATADSLPSHSSRSERFLRSPVEERVVLPTGETLRSSSPYSPSEIGPGGYSESERHVRQPDAADIITADTEQEAPPVPECMFVIHDDGTLVTEEWRQPRAPPPRRHEANGAGSSAGSVASMRNSAGSSRDDSSNSRSKRA</sequence>
<feature type="region of interest" description="Disordered" evidence="2">
    <location>
        <begin position="203"/>
        <end position="275"/>
    </location>
</feature>
<feature type="compositionally biased region" description="Low complexity" evidence="2">
    <location>
        <begin position="244"/>
        <end position="262"/>
    </location>
</feature>
<evidence type="ECO:0000313" key="3">
    <source>
        <dbReference type="EMBL" id="KAJ8988951.1"/>
    </source>
</evidence>
<feature type="coiled-coil region" evidence="1">
    <location>
        <begin position="22"/>
        <end position="49"/>
    </location>
</feature>
<dbReference type="Proteomes" id="UP001161757">
    <property type="component" value="Unassembled WGS sequence"/>
</dbReference>
<comment type="caution">
    <text evidence="3">The sequence shown here is derived from an EMBL/GenBank/DDBJ whole genome shotgun (WGS) entry which is preliminary data.</text>
</comment>
<evidence type="ECO:0000256" key="2">
    <source>
        <dbReference type="SAM" id="MobiDB-lite"/>
    </source>
</evidence>
<feature type="compositionally biased region" description="Basic and acidic residues" evidence="2">
    <location>
        <begin position="219"/>
        <end position="232"/>
    </location>
</feature>
<organism evidence="3 4">
    <name type="scientific">Exophiala dermatitidis</name>
    <name type="common">Black yeast-like fungus</name>
    <name type="synonym">Wangiella dermatitidis</name>
    <dbReference type="NCBI Taxonomy" id="5970"/>
    <lineage>
        <taxon>Eukaryota</taxon>
        <taxon>Fungi</taxon>
        <taxon>Dikarya</taxon>
        <taxon>Ascomycota</taxon>
        <taxon>Pezizomycotina</taxon>
        <taxon>Eurotiomycetes</taxon>
        <taxon>Chaetothyriomycetidae</taxon>
        <taxon>Chaetothyriales</taxon>
        <taxon>Herpotrichiellaceae</taxon>
        <taxon>Exophiala</taxon>
    </lineage>
</organism>
<gene>
    <name evidence="3" type="ORF">HRR80_007150</name>
</gene>
<protein>
    <submittedName>
        <fullName evidence="3">Uncharacterized protein</fullName>
    </submittedName>
</protein>
<feature type="region of interest" description="Disordered" evidence="2">
    <location>
        <begin position="138"/>
        <end position="191"/>
    </location>
</feature>
<evidence type="ECO:0000256" key="1">
    <source>
        <dbReference type="SAM" id="Coils"/>
    </source>
</evidence>